<comment type="caution">
    <text evidence="2">The sequence shown here is derived from an EMBL/GenBank/DDBJ whole genome shotgun (WGS) entry which is preliminary data.</text>
</comment>
<feature type="compositionally biased region" description="Basic and acidic residues" evidence="1">
    <location>
        <begin position="1"/>
        <end position="11"/>
    </location>
</feature>
<organism evidence="2 3">
    <name type="scientific">Liparis tanakae</name>
    <name type="common">Tanaka's snailfish</name>
    <dbReference type="NCBI Taxonomy" id="230148"/>
    <lineage>
        <taxon>Eukaryota</taxon>
        <taxon>Metazoa</taxon>
        <taxon>Chordata</taxon>
        <taxon>Craniata</taxon>
        <taxon>Vertebrata</taxon>
        <taxon>Euteleostomi</taxon>
        <taxon>Actinopterygii</taxon>
        <taxon>Neopterygii</taxon>
        <taxon>Teleostei</taxon>
        <taxon>Neoteleostei</taxon>
        <taxon>Acanthomorphata</taxon>
        <taxon>Eupercaria</taxon>
        <taxon>Perciformes</taxon>
        <taxon>Cottioidei</taxon>
        <taxon>Cottales</taxon>
        <taxon>Liparidae</taxon>
        <taxon>Liparis</taxon>
    </lineage>
</organism>
<keyword evidence="3" id="KW-1185">Reference proteome</keyword>
<dbReference type="AlphaFoldDB" id="A0A4Z2IY94"/>
<proteinExistence type="predicted"/>
<feature type="region of interest" description="Disordered" evidence="1">
    <location>
        <begin position="61"/>
        <end position="108"/>
    </location>
</feature>
<sequence>MKLDLQQERTDANNIKNTIARRHRHRQHSADRRASPHRRQRRQRERLTLSFKILASQADCGANGGERGLPSSSVTQAQPTQTVILLPHFPHPSNHTRPFPSQLGDEKQ</sequence>
<evidence type="ECO:0000313" key="2">
    <source>
        <dbReference type="EMBL" id="TNN82272.1"/>
    </source>
</evidence>
<feature type="region of interest" description="Disordered" evidence="1">
    <location>
        <begin position="1"/>
        <end position="45"/>
    </location>
</feature>
<feature type="compositionally biased region" description="Basic residues" evidence="1">
    <location>
        <begin position="35"/>
        <end position="44"/>
    </location>
</feature>
<dbReference type="Proteomes" id="UP000314294">
    <property type="component" value="Unassembled WGS sequence"/>
</dbReference>
<feature type="compositionally biased region" description="Polar residues" evidence="1">
    <location>
        <begin position="70"/>
        <end position="83"/>
    </location>
</feature>
<name>A0A4Z2IY94_9TELE</name>
<evidence type="ECO:0000313" key="3">
    <source>
        <dbReference type="Proteomes" id="UP000314294"/>
    </source>
</evidence>
<accession>A0A4Z2IY94</accession>
<reference evidence="2 3" key="1">
    <citation type="submission" date="2019-03" db="EMBL/GenBank/DDBJ databases">
        <title>First draft genome of Liparis tanakae, snailfish: a comprehensive survey of snailfish specific genes.</title>
        <authorList>
            <person name="Kim W."/>
            <person name="Song I."/>
            <person name="Jeong J.-H."/>
            <person name="Kim D."/>
            <person name="Kim S."/>
            <person name="Ryu S."/>
            <person name="Song J.Y."/>
            <person name="Lee S.K."/>
        </authorList>
    </citation>
    <scope>NUCLEOTIDE SEQUENCE [LARGE SCALE GENOMIC DNA]</scope>
    <source>
        <tissue evidence="2">Muscle</tissue>
    </source>
</reference>
<evidence type="ECO:0000256" key="1">
    <source>
        <dbReference type="SAM" id="MobiDB-lite"/>
    </source>
</evidence>
<gene>
    <name evidence="2" type="ORF">EYF80_007392</name>
</gene>
<protein>
    <submittedName>
        <fullName evidence="2">Uncharacterized protein</fullName>
    </submittedName>
</protein>
<dbReference type="EMBL" id="SRLO01000040">
    <property type="protein sequence ID" value="TNN82272.1"/>
    <property type="molecule type" value="Genomic_DNA"/>
</dbReference>